<name>A0A5P6VMR4_PSEXY</name>
<dbReference type="InterPro" id="IPR029066">
    <property type="entry name" value="PLP-binding_barrel"/>
</dbReference>
<reference evidence="5" key="1">
    <citation type="submission" date="2019-08" db="EMBL/GenBank/DDBJ databases">
        <title>Complete Genome Sequence of the Polysaccharide-Degrading Rumen Bacterium Pseudobutyrivibrio xylanivorans MA3014.</title>
        <authorList>
            <person name="Palevich N."/>
            <person name="Maclean P.H."/>
            <person name="Kelly W.J."/>
            <person name="Leahy S.C."/>
            <person name="Rakonjac J."/>
            <person name="Attwood G.T."/>
        </authorList>
    </citation>
    <scope>NUCLEOTIDE SEQUENCE [LARGE SCALE GENOMIC DNA]</scope>
    <source>
        <strain evidence="5">MA3014</strain>
    </source>
</reference>
<dbReference type="GO" id="GO:0008836">
    <property type="term" value="F:diaminopimelate decarboxylase activity"/>
    <property type="evidence" value="ECO:0007669"/>
    <property type="project" value="TreeGrafter"/>
</dbReference>
<accession>A0A5P6VMR4</accession>
<evidence type="ECO:0000313" key="4">
    <source>
        <dbReference type="EMBL" id="QFJ53956.1"/>
    </source>
</evidence>
<dbReference type="PANTHER" id="PTHR43727">
    <property type="entry name" value="DIAMINOPIMELATE DECARBOXYLASE"/>
    <property type="match status" value="1"/>
</dbReference>
<dbReference type="Gene3D" id="3.20.20.10">
    <property type="entry name" value="Alanine racemase"/>
    <property type="match status" value="1"/>
</dbReference>
<dbReference type="Gene3D" id="2.40.37.10">
    <property type="entry name" value="Lyase, Ornithine Decarboxylase, Chain A, domain 1"/>
    <property type="match status" value="1"/>
</dbReference>
<feature type="domain" description="Orn/DAP/Arg decarboxylase 2 N-terminal" evidence="3">
    <location>
        <begin position="14"/>
        <end position="240"/>
    </location>
</feature>
<protein>
    <submittedName>
        <fullName evidence="4">Diaminopimelate decarboxylase</fullName>
    </submittedName>
</protein>
<evidence type="ECO:0000313" key="5">
    <source>
        <dbReference type="Proteomes" id="UP000327030"/>
    </source>
</evidence>
<sequence length="377" mass="42236">MINTPAYIFNIDILQERVDRIKSLIPEIELTYSIKANPFLVPYIIDMVRHLEVCSPGELSICKAASVPPVKIIYSGLLKEEWDITEAVEYGVDIITAESPRQLRLIEKVCAEKDCHAKVLLRLTSGNQFGMDQDTVVELLKTLSEYPHVDFAGIHYFSGTQKVRSAKFEADRANVHGLFDAAKELGISIDFLEFGPGAGIEYFDSPSDDKDFENFAVAMEAITDFKESVKLGIEMGRFIASTCGRFETTVKEIKPSKGVNYVIVDGGIHHLNYFGQIQGMKIPEISVSTTRPAKDKYCIVGSLCTTADVLVREVELPSLEEGDVLTFNRCGAYSITEAPNLFLSRRMPCVYAESKDMGLKLLREGMESYRFNNEYEN</sequence>
<organism evidence="4 5">
    <name type="scientific">Pseudobutyrivibrio xylanivorans</name>
    <dbReference type="NCBI Taxonomy" id="185007"/>
    <lineage>
        <taxon>Bacteria</taxon>
        <taxon>Bacillati</taxon>
        <taxon>Bacillota</taxon>
        <taxon>Clostridia</taxon>
        <taxon>Lachnospirales</taxon>
        <taxon>Lachnospiraceae</taxon>
        <taxon>Pseudobutyrivibrio</taxon>
    </lineage>
</organism>
<dbReference type="GO" id="GO:0009089">
    <property type="term" value="P:lysine biosynthetic process via diaminopimelate"/>
    <property type="evidence" value="ECO:0007669"/>
    <property type="project" value="TreeGrafter"/>
</dbReference>
<dbReference type="InterPro" id="IPR022644">
    <property type="entry name" value="De-COase2_N"/>
</dbReference>
<keyword evidence="2" id="KW-0663">Pyridoxal phosphate</keyword>
<gene>
    <name evidence="4" type="ORF">FXF36_03265</name>
</gene>
<dbReference type="AlphaFoldDB" id="A0A5P6VMR4"/>
<dbReference type="Pfam" id="PF02784">
    <property type="entry name" value="Orn_Arg_deC_N"/>
    <property type="match status" value="1"/>
</dbReference>
<dbReference type="Proteomes" id="UP000327030">
    <property type="component" value="Chromosome 1"/>
</dbReference>
<evidence type="ECO:0000256" key="1">
    <source>
        <dbReference type="ARBA" id="ARBA00001933"/>
    </source>
</evidence>
<dbReference type="RefSeq" id="WP_151622453.1">
    <property type="nucleotide sequence ID" value="NZ_CP043028.1"/>
</dbReference>
<dbReference type="EMBL" id="CP043028">
    <property type="protein sequence ID" value="QFJ53956.1"/>
    <property type="molecule type" value="Genomic_DNA"/>
</dbReference>
<dbReference type="OrthoDB" id="9802241at2"/>
<dbReference type="InterPro" id="IPR009006">
    <property type="entry name" value="Ala_racemase/Decarboxylase_C"/>
</dbReference>
<dbReference type="PANTHER" id="PTHR43727:SF2">
    <property type="entry name" value="GROUP IV DECARBOXYLASE"/>
    <property type="match status" value="1"/>
</dbReference>
<dbReference type="KEGG" id="pxv:FXF36_03265"/>
<evidence type="ECO:0000256" key="2">
    <source>
        <dbReference type="ARBA" id="ARBA00022898"/>
    </source>
</evidence>
<evidence type="ECO:0000259" key="3">
    <source>
        <dbReference type="Pfam" id="PF02784"/>
    </source>
</evidence>
<dbReference type="SUPFAM" id="SSF51419">
    <property type="entry name" value="PLP-binding barrel"/>
    <property type="match status" value="1"/>
</dbReference>
<comment type="cofactor">
    <cofactor evidence="1">
        <name>pyridoxal 5'-phosphate</name>
        <dbReference type="ChEBI" id="CHEBI:597326"/>
    </cofactor>
</comment>
<proteinExistence type="predicted"/>
<dbReference type="SUPFAM" id="SSF50621">
    <property type="entry name" value="Alanine racemase C-terminal domain-like"/>
    <property type="match status" value="1"/>
</dbReference>